<gene>
    <name evidence="1" type="ORF">HOLleu_39195</name>
</gene>
<dbReference type="EMBL" id="JAIZAY010000021">
    <property type="protein sequence ID" value="KAJ8021873.1"/>
    <property type="molecule type" value="Genomic_DNA"/>
</dbReference>
<keyword evidence="2" id="KW-1185">Reference proteome</keyword>
<dbReference type="AlphaFoldDB" id="A0A9Q1BDY7"/>
<reference evidence="1" key="1">
    <citation type="submission" date="2021-10" db="EMBL/GenBank/DDBJ databases">
        <title>Tropical sea cucumber genome reveals ecological adaptation and Cuvierian tubules defense mechanism.</title>
        <authorList>
            <person name="Chen T."/>
        </authorList>
    </citation>
    <scope>NUCLEOTIDE SEQUENCE</scope>
    <source>
        <strain evidence="1">Nanhai2018</strain>
        <tissue evidence="1">Muscle</tissue>
    </source>
</reference>
<accession>A0A9Q1BDY7</accession>
<evidence type="ECO:0000313" key="1">
    <source>
        <dbReference type="EMBL" id="KAJ8021873.1"/>
    </source>
</evidence>
<protein>
    <submittedName>
        <fullName evidence="1">Uncharacterized protein</fullName>
    </submittedName>
</protein>
<evidence type="ECO:0000313" key="2">
    <source>
        <dbReference type="Proteomes" id="UP001152320"/>
    </source>
</evidence>
<dbReference type="Proteomes" id="UP001152320">
    <property type="component" value="Chromosome 21"/>
</dbReference>
<comment type="caution">
    <text evidence="1">The sequence shown here is derived from an EMBL/GenBank/DDBJ whole genome shotgun (WGS) entry which is preliminary data.</text>
</comment>
<proteinExistence type="predicted"/>
<sequence length="211" mass="23799">MPSTGGRSVLKIHYQYQESIWVVGDEYGDGRQNYGLPWTGDLTVDLLSFSSLYQIWGRKVVRPQPKYWGPCSPIPRDRRPYGSTARVLLPTCNMFPLVMESFALLGAQATKGVASLDVKCAVSLSPTKPLNCDTPNVVHLLCCNVCEKGNYVEHRYWIFKVKRLVEVSQMNGGKMILFDYSKELTGRARVKGPCPWLFKSNNAFSLCKTLH</sequence>
<organism evidence="1 2">
    <name type="scientific">Holothuria leucospilota</name>
    <name type="common">Black long sea cucumber</name>
    <name type="synonym">Mertensiothuria leucospilota</name>
    <dbReference type="NCBI Taxonomy" id="206669"/>
    <lineage>
        <taxon>Eukaryota</taxon>
        <taxon>Metazoa</taxon>
        <taxon>Echinodermata</taxon>
        <taxon>Eleutherozoa</taxon>
        <taxon>Echinozoa</taxon>
        <taxon>Holothuroidea</taxon>
        <taxon>Aspidochirotacea</taxon>
        <taxon>Aspidochirotida</taxon>
        <taxon>Holothuriidae</taxon>
        <taxon>Holothuria</taxon>
    </lineage>
</organism>
<name>A0A9Q1BDY7_HOLLE</name>